<proteinExistence type="predicted"/>
<reference evidence="3 4" key="1">
    <citation type="submission" date="2017-03" db="EMBL/GenBank/DDBJ databases">
        <title>Genome of the blue death feigning beetle - Asbolus verrucosus.</title>
        <authorList>
            <person name="Rider S.D."/>
        </authorList>
    </citation>
    <scope>NUCLEOTIDE SEQUENCE [LARGE SCALE GENOMIC DNA]</scope>
    <source>
        <strain evidence="3">Butters</strain>
        <tissue evidence="3">Head and leg muscle</tissue>
    </source>
</reference>
<dbReference type="STRING" id="1661398.A0A482VU86"/>
<name>A0A482VU86_ASBVE</name>
<comment type="caution">
    <text evidence="3">The sequence shown here is derived from an EMBL/GenBank/DDBJ whole genome shotgun (WGS) entry which is preliminary data.</text>
</comment>
<protein>
    <submittedName>
        <fullName evidence="3">Cupin 8 domain containing protein</fullName>
    </submittedName>
</protein>
<keyword evidence="1" id="KW-0472">Membrane</keyword>
<evidence type="ECO:0000256" key="1">
    <source>
        <dbReference type="SAM" id="Phobius"/>
    </source>
</evidence>
<evidence type="ECO:0000259" key="2">
    <source>
        <dbReference type="Pfam" id="PF13621"/>
    </source>
</evidence>
<dbReference type="InterPro" id="IPR041667">
    <property type="entry name" value="Cupin_8"/>
</dbReference>
<gene>
    <name evidence="3" type="ORF">BDFB_002418</name>
</gene>
<feature type="transmembrane region" description="Helical" evidence="1">
    <location>
        <begin position="52"/>
        <end position="80"/>
    </location>
</feature>
<sequence>MNNNKQYNKNVEEIKHIFLGLNKEFIKSGFSTRELQNACLEQYPAKHLNSSLVIIFLVLALLVAVVFECGILQTILNYFLGIRCIVPNNYFVWEATRPVSNCDFCTNVTKPIILGNVTREEFAPYAYSSKPIVIKQAFLHWPAMKHFNFNFFKELYESISDSYRSVDEECQFLHFKSNFISIRDVFEMDKTRINNEPGEKSWYVGWGNCHPQVLTEMRRHYPKPHFLPESCEIPSKEYVFMGYDDGATMHLDFINRLMWQAQLKGSKTWHLIPPPECESVCTQLSFLVEPGDAILVDTRVWYHGTTITPGEFSLSIQSEYG</sequence>
<evidence type="ECO:0000313" key="4">
    <source>
        <dbReference type="Proteomes" id="UP000292052"/>
    </source>
</evidence>
<dbReference type="Proteomes" id="UP000292052">
    <property type="component" value="Unassembled WGS sequence"/>
</dbReference>
<dbReference type="AlphaFoldDB" id="A0A482VU86"/>
<keyword evidence="1" id="KW-1133">Transmembrane helix</keyword>
<dbReference type="SUPFAM" id="SSF51197">
    <property type="entry name" value="Clavaminate synthase-like"/>
    <property type="match status" value="1"/>
</dbReference>
<feature type="domain" description="Cupin-like" evidence="2">
    <location>
        <begin position="120"/>
        <end position="280"/>
    </location>
</feature>
<dbReference type="GO" id="GO:0016706">
    <property type="term" value="F:2-oxoglutarate-dependent dioxygenase activity"/>
    <property type="evidence" value="ECO:0007669"/>
    <property type="project" value="TreeGrafter"/>
</dbReference>
<dbReference type="EMBL" id="QDEB01067362">
    <property type="protein sequence ID" value="RZC35837.1"/>
    <property type="molecule type" value="Genomic_DNA"/>
</dbReference>
<evidence type="ECO:0000313" key="3">
    <source>
        <dbReference type="EMBL" id="RZC35837.1"/>
    </source>
</evidence>
<dbReference type="InterPro" id="IPR050910">
    <property type="entry name" value="JMJD6_ArgDemeth/LysHydrox"/>
</dbReference>
<dbReference type="Pfam" id="PF13621">
    <property type="entry name" value="Cupin_8"/>
    <property type="match status" value="1"/>
</dbReference>
<organism evidence="3 4">
    <name type="scientific">Asbolus verrucosus</name>
    <name type="common">Desert ironclad beetle</name>
    <dbReference type="NCBI Taxonomy" id="1661398"/>
    <lineage>
        <taxon>Eukaryota</taxon>
        <taxon>Metazoa</taxon>
        <taxon>Ecdysozoa</taxon>
        <taxon>Arthropoda</taxon>
        <taxon>Hexapoda</taxon>
        <taxon>Insecta</taxon>
        <taxon>Pterygota</taxon>
        <taxon>Neoptera</taxon>
        <taxon>Endopterygota</taxon>
        <taxon>Coleoptera</taxon>
        <taxon>Polyphaga</taxon>
        <taxon>Cucujiformia</taxon>
        <taxon>Tenebrionidae</taxon>
        <taxon>Pimeliinae</taxon>
        <taxon>Asbolus</taxon>
    </lineage>
</organism>
<accession>A0A482VU86</accession>
<dbReference type="OrthoDB" id="47883at2759"/>
<keyword evidence="1" id="KW-0812">Transmembrane</keyword>
<dbReference type="Gene3D" id="2.60.120.650">
    <property type="entry name" value="Cupin"/>
    <property type="match status" value="1"/>
</dbReference>
<dbReference type="PANTHER" id="PTHR12480">
    <property type="entry name" value="ARGININE DEMETHYLASE AND LYSYL-HYDROXYLASE JMJD"/>
    <property type="match status" value="1"/>
</dbReference>
<dbReference type="PANTHER" id="PTHR12480:SF13">
    <property type="entry name" value="LD14533P"/>
    <property type="match status" value="1"/>
</dbReference>
<keyword evidence="4" id="KW-1185">Reference proteome</keyword>